<dbReference type="Pfam" id="PF24764">
    <property type="entry name" value="rva_4"/>
    <property type="match status" value="1"/>
</dbReference>
<gene>
    <name evidence="2" type="ORF">MIND_01274300</name>
</gene>
<dbReference type="RefSeq" id="XP_037214425.1">
    <property type="nucleotide sequence ID" value="XM_037369219.1"/>
</dbReference>
<dbReference type="PANTHER" id="PTHR46177:SF1">
    <property type="entry name" value="INTEGRASE CATALYTIC DOMAIN-CONTAINING PROTEIN"/>
    <property type="match status" value="1"/>
</dbReference>
<dbReference type="GeneID" id="59351735"/>
<dbReference type="EMBL" id="JACAZF010000013">
    <property type="protein sequence ID" value="KAF7291303.1"/>
    <property type="molecule type" value="Genomic_DNA"/>
</dbReference>
<dbReference type="PANTHER" id="PTHR46177">
    <property type="entry name" value="INTEGRASE CATALYTIC DOMAIN-CONTAINING PROTEIN"/>
    <property type="match status" value="1"/>
</dbReference>
<organism evidence="2 3">
    <name type="scientific">Mycena indigotica</name>
    <dbReference type="NCBI Taxonomy" id="2126181"/>
    <lineage>
        <taxon>Eukaryota</taxon>
        <taxon>Fungi</taxon>
        <taxon>Dikarya</taxon>
        <taxon>Basidiomycota</taxon>
        <taxon>Agaricomycotina</taxon>
        <taxon>Agaricomycetes</taxon>
        <taxon>Agaricomycetidae</taxon>
        <taxon>Agaricales</taxon>
        <taxon>Marasmiineae</taxon>
        <taxon>Mycenaceae</taxon>
        <taxon>Mycena</taxon>
    </lineage>
</organism>
<dbReference type="AlphaFoldDB" id="A0A8H6VV67"/>
<evidence type="ECO:0000313" key="2">
    <source>
        <dbReference type="EMBL" id="KAF7291303.1"/>
    </source>
</evidence>
<dbReference type="Proteomes" id="UP000636479">
    <property type="component" value="Unassembled WGS sequence"/>
</dbReference>
<reference evidence="2" key="1">
    <citation type="submission" date="2020-05" db="EMBL/GenBank/DDBJ databases">
        <title>Mycena genomes resolve the evolution of fungal bioluminescence.</title>
        <authorList>
            <person name="Tsai I.J."/>
        </authorList>
    </citation>
    <scope>NUCLEOTIDE SEQUENCE</scope>
    <source>
        <strain evidence="2">171206Taipei</strain>
    </source>
</reference>
<dbReference type="OrthoDB" id="2845878at2759"/>
<accession>A0A8H6VV67</accession>
<keyword evidence="3" id="KW-1185">Reference proteome</keyword>
<name>A0A8H6VV67_9AGAR</name>
<proteinExistence type="predicted"/>
<evidence type="ECO:0000259" key="1">
    <source>
        <dbReference type="Pfam" id="PF24764"/>
    </source>
</evidence>
<sequence>MSNPLGRNGHENGTPPDNLSAILTQFSIDGIPLEGRLQQLAAKHNYVIGRTKLIALNKKYKVTSARKPPAEHIATSLIAKQMSENVTGTNGPNTIQKRVAIVDGIVLSRRVVRSTMRALDPHGAERRFPSKQPTKKRSTLTDVGVYYELHFDGHEKLNFKALQMGRAGIDMYGGRCHGSGSVLLLDVVPNARCGITVGHLYLDLVEETGEIPIQVTVDGGTETHYMFQLHQQLRAQFAPELSIDEAPATVALKSSDNIPIEALWSYLLKFIGHDLKAVILLGKEKNYLNITNDIHIDLFHWLWSRIVKQATDQFKIYWNTHKTRRQSAKHLPSGVSPRQVFDNPQNYGLYHAGIKVDIHAVRELRNTLPKSRVDCFRWVSDEFDVQAQLAYNLLGSPKLSISGGWTIYTNMLSLLM</sequence>
<comment type="caution">
    <text evidence="2">The sequence shown here is derived from an EMBL/GenBank/DDBJ whole genome shotgun (WGS) entry which is preliminary data.</text>
</comment>
<feature type="domain" description="Integrase core" evidence="1">
    <location>
        <begin position="150"/>
        <end position="329"/>
    </location>
</feature>
<protein>
    <recommendedName>
        <fullName evidence="1">Integrase core domain-containing protein</fullName>
    </recommendedName>
</protein>
<evidence type="ECO:0000313" key="3">
    <source>
        <dbReference type="Proteomes" id="UP000636479"/>
    </source>
</evidence>
<dbReference type="InterPro" id="IPR058913">
    <property type="entry name" value="Integrase_dom_put"/>
</dbReference>